<dbReference type="InterPro" id="IPR022435">
    <property type="entry name" value="Surface-anchored_actinobac"/>
</dbReference>
<comment type="caution">
    <text evidence="2">The sequence shown here is derived from an EMBL/GenBank/DDBJ whole genome shotgun (WGS) entry which is preliminary data.</text>
</comment>
<evidence type="ECO:0000313" key="2">
    <source>
        <dbReference type="EMBL" id="MDR7321058.1"/>
    </source>
</evidence>
<accession>A0AAE4CSB1</accession>
<dbReference type="AlphaFoldDB" id="A0AAE4CSB1"/>
<keyword evidence="1" id="KW-1133">Transmembrane helix</keyword>
<dbReference type="Proteomes" id="UP001183629">
    <property type="component" value="Unassembled WGS sequence"/>
</dbReference>
<name>A0AAE4CSB1_9ACTN</name>
<dbReference type="NCBIfam" id="TIGR03769">
    <property type="entry name" value="P_ac_wall_RPT"/>
    <property type="match status" value="1"/>
</dbReference>
<dbReference type="EMBL" id="JAVDYC010000001">
    <property type="protein sequence ID" value="MDR7321058.1"/>
    <property type="molecule type" value="Genomic_DNA"/>
</dbReference>
<feature type="transmembrane region" description="Helical" evidence="1">
    <location>
        <begin position="255"/>
        <end position="280"/>
    </location>
</feature>
<keyword evidence="3" id="KW-1185">Reference proteome</keyword>
<keyword evidence="1" id="KW-0812">Transmembrane</keyword>
<sequence length="292" mass="30376">MLSLAGRVMLAAALAVPSPDGLSQSLAPDQGQAAGPAVLETGHVDVGPRFRDGAFRVQIHDDEATPPVWRSPDEAVIRVRDTAAQEIPDDPAYAFLGAPAGTSVHVLPQTQREDVVWLGWNTQDPGLLERAGRGVTMNLRGVQGPGKLTVFLQSGTLGAPQVLWNSDDAYPQALWVDRNTHTHANWVFGAPGVYLVALDVTAELADGGTATASTTLRFAVGDAASPDEARAATITVASPSAAPAVPAADRGFPGWLLGVLGLAGLLLVALLVSVAVRGAAVRRRAERERASA</sequence>
<reference evidence="2 3" key="1">
    <citation type="submission" date="2023-07" db="EMBL/GenBank/DDBJ databases">
        <title>Sequencing the genomes of 1000 actinobacteria strains.</title>
        <authorList>
            <person name="Klenk H.-P."/>
        </authorList>
    </citation>
    <scope>NUCLEOTIDE SEQUENCE [LARGE SCALE GENOMIC DNA]</scope>
    <source>
        <strain evidence="2 3">DSM 44711</strain>
    </source>
</reference>
<evidence type="ECO:0000313" key="3">
    <source>
        <dbReference type="Proteomes" id="UP001183629"/>
    </source>
</evidence>
<evidence type="ECO:0000256" key="1">
    <source>
        <dbReference type="SAM" id="Phobius"/>
    </source>
</evidence>
<organism evidence="2 3">
    <name type="scientific">Catenuloplanes niger</name>
    <dbReference type="NCBI Taxonomy" id="587534"/>
    <lineage>
        <taxon>Bacteria</taxon>
        <taxon>Bacillati</taxon>
        <taxon>Actinomycetota</taxon>
        <taxon>Actinomycetes</taxon>
        <taxon>Micromonosporales</taxon>
        <taxon>Micromonosporaceae</taxon>
        <taxon>Catenuloplanes</taxon>
    </lineage>
</organism>
<gene>
    <name evidence="2" type="ORF">J2S44_001308</name>
</gene>
<keyword evidence="1" id="KW-0472">Membrane</keyword>
<dbReference type="NCBIfam" id="NF038134">
    <property type="entry name" value="choice_anch_M"/>
    <property type="match status" value="1"/>
</dbReference>
<protein>
    <submittedName>
        <fullName evidence="2">Surface-anchored protein</fullName>
    </submittedName>
</protein>
<proteinExistence type="predicted"/>